<dbReference type="InterPro" id="IPR036188">
    <property type="entry name" value="FAD/NAD-bd_sf"/>
</dbReference>
<comment type="similarity">
    <text evidence="1 5">Belongs to the FAD-dependent oxidoreductase 2 family. FRD/SDH subfamily.</text>
</comment>
<sequence length="585" mass="62406">MEIYVYYFNMEDDMKNFLGRFLGLTALMFTLLFTTASAEVYEGIGYGYNQDGILLGVEIKDNKIVDIQIKKEQETDFAKPAIKEIIKRAIATQSYEVDGVSGASLTSEGTKEAIEEAVKASGAKLTKVDAALKTNTKLPRQADVVVIGGGGAGLTSAIAAYEKGASVILIEKTDLLGGNTNYATAGLNAAGTSVQKKLGVEDSAELFYEDTMKGGKNKNNKELVKILTKNSAAIIDWLLERGVDLNELTSTGGQSAKRTHRPTGGSAVGPNIITALSNVAEKDKIDIRKGTKAIALVKNNNKIAGVKVKEANGEEYIIKAKAVIVATGGFGANAKMVEKYNPKLKGFGSTNNPAIVGDGIVMIEKVGGALIDMDQIQTHPTVLHKKTNMITEAVRGEGAILVNKDGKRFIDELETRDVVSKAILDQKGKSAFLVFDEEIRTKLKAADGYVKKGYAVEGTLEEIAAKIGTDAKTLEVTLNKYNEAVKNKADNEFKKKTLPKELTGTKYYAIEVSPAVHHTMGGVRINTNAEVLGKNGRPIKGLYAAGEVTGGIHGANRIGGNAVTDITVFGKIAGENAATYSKSVK</sequence>
<dbReference type="Pfam" id="PF04205">
    <property type="entry name" value="FMN_bind"/>
    <property type="match status" value="1"/>
</dbReference>
<dbReference type="SUPFAM" id="SSF56425">
    <property type="entry name" value="Succinate dehydrogenase/fumarate reductase flavoprotein, catalytic domain"/>
    <property type="match status" value="1"/>
</dbReference>
<dbReference type="InterPro" id="IPR003953">
    <property type="entry name" value="FAD-dep_OxRdtase_2_FAD-bd"/>
</dbReference>
<dbReference type="InterPro" id="IPR010960">
    <property type="entry name" value="Flavocytochrome_c"/>
</dbReference>
<dbReference type="GO" id="GO:0010181">
    <property type="term" value="F:FMN binding"/>
    <property type="evidence" value="ECO:0007669"/>
    <property type="project" value="InterPro"/>
</dbReference>
<dbReference type="EMBL" id="ACJY01000052">
    <property type="protein sequence ID" value="EFE87001.1"/>
    <property type="molecule type" value="Genomic_DNA"/>
</dbReference>
<evidence type="ECO:0000256" key="1">
    <source>
        <dbReference type="ARBA" id="ARBA00008040"/>
    </source>
</evidence>
<dbReference type="Gene3D" id="3.90.700.10">
    <property type="entry name" value="Succinate dehydrogenase/fumarate reductase flavoprotein, catalytic domain"/>
    <property type="match status" value="1"/>
</dbReference>
<reference evidence="7 8" key="1">
    <citation type="submission" date="2010-02" db="EMBL/GenBank/DDBJ databases">
        <authorList>
            <person name="Weinstock G."/>
            <person name="Sodergren E."/>
            <person name="Clifton S."/>
            <person name="Fulton L."/>
            <person name="Fulton B."/>
            <person name="Courtney L."/>
            <person name="Fronick C."/>
            <person name="Harrison M."/>
            <person name="Strong C."/>
            <person name="Farmer C."/>
            <person name="Delahaunty K."/>
            <person name="Markovic C."/>
            <person name="Hall O."/>
            <person name="Minx P."/>
            <person name="Tomlinson C."/>
            <person name="Mitreva M."/>
            <person name="Nelson J."/>
            <person name="Hou S."/>
            <person name="Wollam A."/>
            <person name="Pepin K.H."/>
            <person name="Johnson M."/>
            <person name="Bhonagiri V."/>
            <person name="Zhang X."/>
            <person name="Suruliraj S."/>
            <person name="Warren W."/>
            <person name="Chinwalla A."/>
            <person name="Mardis E.R."/>
            <person name="Wilson R.K."/>
        </authorList>
    </citation>
    <scope>NUCLEOTIDE SEQUENCE [LARGE SCALE GENOMIC DNA]</scope>
    <source>
        <strain evidence="7 8">ATCC 33693</strain>
    </source>
</reference>
<comment type="caution">
    <text evidence="7">The sequence shown here is derived from an EMBL/GenBank/DDBJ whole genome shotgun (WGS) entry which is preliminary data.</text>
</comment>
<keyword evidence="3 5" id="KW-0274">FAD</keyword>
<dbReference type="eggNOG" id="COG1053">
    <property type="taxonomic scope" value="Bacteria"/>
</dbReference>
<dbReference type="PRINTS" id="PR00368">
    <property type="entry name" value="FADPNR"/>
</dbReference>
<dbReference type="GO" id="GO:0016020">
    <property type="term" value="C:membrane"/>
    <property type="evidence" value="ECO:0007669"/>
    <property type="project" value="InterPro"/>
</dbReference>
<keyword evidence="2 5" id="KW-0285">Flavoprotein</keyword>
<feature type="domain" description="FMN-binding" evidence="6">
    <location>
        <begin position="47"/>
        <end position="121"/>
    </location>
</feature>
<dbReference type="PANTHER" id="PTHR43400">
    <property type="entry name" value="FUMARATE REDUCTASE"/>
    <property type="match status" value="1"/>
</dbReference>
<comment type="cofactor">
    <cofactor evidence="5">
        <name>FMN</name>
        <dbReference type="ChEBI" id="CHEBI:58210"/>
    </cofactor>
    <text evidence="5">Binds 1 or 2 FMN covalently per subunit.</text>
</comment>
<dbReference type="NCBIfam" id="TIGR01813">
    <property type="entry name" value="flavo_cyto_c"/>
    <property type="match status" value="1"/>
</dbReference>
<dbReference type="InterPro" id="IPR050315">
    <property type="entry name" value="FAD-oxidoreductase_2"/>
</dbReference>
<dbReference type="SUPFAM" id="SSF51905">
    <property type="entry name" value="FAD/NAD(P)-binding domain"/>
    <property type="match status" value="1"/>
</dbReference>
<organism evidence="7 8">
    <name type="scientific">Fusobacterium periodonticum ATCC 33693</name>
    <dbReference type="NCBI Taxonomy" id="546275"/>
    <lineage>
        <taxon>Bacteria</taxon>
        <taxon>Fusobacteriati</taxon>
        <taxon>Fusobacteriota</taxon>
        <taxon>Fusobacteriia</taxon>
        <taxon>Fusobacteriales</taxon>
        <taxon>Fusobacteriaceae</taxon>
        <taxon>Fusobacterium</taxon>
    </lineage>
</organism>
<dbReference type="FunFam" id="3.90.700.10:FF:000007">
    <property type="entry name" value="NADH-dependent fumarate reductase"/>
    <property type="match status" value="1"/>
</dbReference>
<dbReference type="Gene3D" id="3.50.50.60">
    <property type="entry name" value="FAD/NAD(P)-binding domain"/>
    <property type="match status" value="1"/>
</dbReference>
<comment type="catalytic activity">
    <reaction evidence="5">
        <text>dihydrourocanate + A = urocanate + AH2</text>
        <dbReference type="Rhea" id="RHEA:36059"/>
        <dbReference type="ChEBI" id="CHEBI:13193"/>
        <dbReference type="ChEBI" id="CHEBI:17499"/>
        <dbReference type="ChEBI" id="CHEBI:27247"/>
        <dbReference type="ChEBI" id="CHEBI:72991"/>
        <dbReference type="EC" id="1.3.99.33"/>
    </reaction>
</comment>
<dbReference type="EC" id="1.3.99.33" evidence="5"/>
<evidence type="ECO:0000313" key="7">
    <source>
        <dbReference type="EMBL" id="EFE87001.1"/>
    </source>
</evidence>
<dbReference type="Proteomes" id="UP000003748">
    <property type="component" value="Unassembled WGS sequence"/>
</dbReference>
<dbReference type="SMART" id="SM00900">
    <property type="entry name" value="FMN_bind"/>
    <property type="match status" value="1"/>
</dbReference>
<gene>
    <name evidence="7" type="ORF">FUSPEROL_01079</name>
</gene>
<dbReference type="Gene3D" id="3.90.1010.20">
    <property type="match status" value="1"/>
</dbReference>
<evidence type="ECO:0000313" key="8">
    <source>
        <dbReference type="Proteomes" id="UP000003748"/>
    </source>
</evidence>
<comment type="cofactor">
    <cofactor evidence="5">
        <name>FAD</name>
        <dbReference type="ChEBI" id="CHEBI:57692"/>
    </cofactor>
    <text evidence="5">Binds 1 FAD per subunit.</text>
</comment>
<evidence type="ECO:0000259" key="6">
    <source>
        <dbReference type="SMART" id="SM00900"/>
    </source>
</evidence>
<proteinExistence type="inferred from homology"/>
<evidence type="ECO:0000256" key="4">
    <source>
        <dbReference type="ARBA" id="ARBA00023002"/>
    </source>
</evidence>
<accession>D4CUI8</accession>
<dbReference type="Pfam" id="PF00890">
    <property type="entry name" value="FAD_binding_2"/>
    <property type="match status" value="1"/>
</dbReference>
<evidence type="ECO:0000256" key="3">
    <source>
        <dbReference type="ARBA" id="ARBA00022827"/>
    </source>
</evidence>
<evidence type="ECO:0000256" key="2">
    <source>
        <dbReference type="ARBA" id="ARBA00022630"/>
    </source>
</evidence>
<dbReference type="InterPro" id="IPR027477">
    <property type="entry name" value="Succ_DH/fumarate_Rdtase_cat_sf"/>
</dbReference>
<name>D4CUI8_9FUSO</name>
<dbReference type="HOGENOM" id="CLU_011398_4_0_0"/>
<dbReference type="InterPro" id="IPR007329">
    <property type="entry name" value="FMN-bd"/>
</dbReference>
<dbReference type="GO" id="GO:0016627">
    <property type="term" value="F:oxidoreductase activity, acting on the CH-CH group of donors"/>
    <property type="evidence" value="ECO:0007669"/>
    <property type="project" value="UniProtKB-ARBA"/>
</dbReference>
<dbReference type="PANTHER" id="PTHR43400:SF7">
    <property type="entry name" value="FAD-DEPENDENT OXIDOREDUCTASE 2 FAD BINDING DOMAIN-CONTAINING PROTEIN"/>
    <property type="match status" value="1"/>
</dbReference>
<protein>
    <recommendedName>
        <fullName evidence="5">Urocanate reductase</fullName>
        <ecNumber evidence="5">1.3.99.33</ecNumber>
    </recommendedName>
</protein>
<dbReference type="AlphaFoldDB" id="D4CUI8"/>
<keyword evidence="4 5" id="KW-0560">Oxidoreductase</keyword>
<evidence type="ECO:0000256" key="5">
    <source>
        <dbReference type="RuleBase" id="RU366062"/>
    </source>
</evidence>
<dbReference type="STRING" id="546275.FUSPEROL_01079"/>